<dbReference type="Gene3D" id="6.10.340.10">
    <property type="match status" value="1"/>
</dbReference>
<dbReference type="CDD" id="cd00082">
    <property type="entry name" value="HisKA"/>
    <property type="match status" value="1"/>
</dbReference>
<evidence type="ECO:0000256" key="20">
    <source>
        <dbReference type="PROSITE-ProRule" id="PRU00169"/>
    </source>
</evidence>
<dbReference type="GO" id="GO:0005886">
    <property type="term" value="C:plasma membrane"/>
    <property type="evidence" value="ECO:0007669"/>
    <property type="project" value="UniProtKB-SubCell"/>
</dbReference>
<dbReference type="InterPro" id="IPR008207">
    <property type="entry name" value="Sig_transdc_His_kin_Hpt_dom"/>
</dbReference>
<dbReference type="Gene3D" id="3.30.565.10">
    <property type="entry name" value="Histidine kinase-like ATPase, C-terminal domain"/>
    <property type="match status" value="1"/>
</dbReference>
<dbReference type="InterPro" id="IPR036890">
    <property type="entry name" value="HATPase_C_sf"/>
</dbReference>
<dbReference type="Gene3D" id="3.30.450.20">
    <property type="entry name" value="PAS domain"/>
    <property type="match status" value="4"/>
</dbReference>
<dbReference type="InterPro" id="IPR013655">
    <property type="entry name" value="PAS_fold_3"/>
</dbReference>
<evidence type="ECO:0000256" key="11">
    <source>
        <dbReference type="ARBA" id="ARBA00022840"/>
    </source>
</evidence>
<evidence type="ECO:0000259" key="25">
    <source>
        <dbReference type="PROSITE" id="PS50113"/>
    </source>
</evidence>
<feature type="domain" description="PAC" evidence="25">
    <location>
        <begin position="458"/>
        <end position="510"/>
    </location>
</feature>
<dbReference type="Pfam" id="PF00072">
    <property type="entry name" value="Response_reg"/>
    <property type="match status" value="1"/>
</dbReference>
<dbReference type="eggNOG" id="COG5002">
    <property type="taxonomic scope" value="Bacteria"/>
</dbReference>
<dbReference type="Pfam" id="PF08447">
    <property type="entry name" value="PAS_3"/>
    <property type="match status" value="1"/>
</dbReference>
<dbReference type="InterPro" id="IPR011006">
    <property type="entry name" value="CheY-like_superfamily"/>
</dbReference>
<evidence type="ECO:0000313" key="26">
    <source>
        <dbReference type="EMBL" id="AGX87111.1"/>
    </source>
</evidence>
<evidence type="ECO:0000256" key="12">
    <source>
        <dbReference type="ARBA" id="ARBA00022989"/>
    </source>
</evidence>
<dbReference type="PANTHER" id="PTHR45339:SF1">
    <property type="entry name" value="HYBRID SIGNAL TRANSDUCTION HISTIDINE KINASE J"/>
    <property type="match status" value="1"/>
</dbReference>
<keyword evidence="8" id="KW-0732">Signal</keyword>
<evidence type="ECO:0000256" key="21">
    <source>
        <dbReference type="SAM" id="Phobius"/>
    </source>
</evidence>
<dbReference type="Gene3D" id="1.20.120.160">
    <property type="entry name" value="HPT domain"/>
    <property type="match status" value="1"/>
</dbReference>
<evidence type="ECO:0000256" key="4">
    <source>
        <dbReference type="ARBA" id="ARBA00022475"/>
    </source>
</evidence>
<dbReference type="PANTHER" id="PTHR45339">
    <property type="entry name" value="HYBRID SIGNAL TRANSDUCTION HISTIDINE KINASE J"/>
    <property type="match status" value="1"/>
</dbReference>
<dbReference type="CDD" id="cd18774">
    <property type="entry name" value="PDC2_HK_sensor"/>
    <property type="match status" value="1"/>
</dbReference>
<dbReference type="SMART" id="SM00086">
    <property type="entry name" value="PAC"/>
    <property type="match status" value="3"/>
</dbReference>
<evidence type="ECO:0000259" key="23">
    <source>
        <dbReference type="PROSITE" id="PS50110"/>
    </source>
</evidence>
<dbReference type="Pfam" id="PF01627">
    <property type="entry name" value="Hpt"/>
    <property type="match status" value="1"/>
</dbReference>
<name>U5N6F1_9BURK</name>
<evidence type="ECO:0000256" key="16">
    <source>
        <dbReference type="ARBA" id="ARBA00058004"/>
    </source>
</evidence>
<dbReference type="eggNOG" id="COG2198">
    <property type="taxonomic scope" value="Bacteria"/>
</dbReference>
<accession>U5N6F1</accession>
<dbReference type="PROSITE" id="PS50110">
    <property type="entry name" value="RESPONSE_REGULATORY"/>
    <property type="match status" value="1"/>
</dbReference>
<comment type="subcellular location">
    <subcellularLocation>
        <location evidence="2">Cell membrane</location>
        <topology evidence="2">Multi-pass membrane protein</topology>
    </subcellularLocation>
</comment>
<dbReference type="Pfam" id="PF08448">
    <property type="entry name" value="PAS_4"/>
    <property type="match status" value="1"/>
</dbReference>
<dbReference type="Pfam" id="PF02518">
    <property type="entry name" value="HATPase_c"/>
    <property type="match status" value="1"/>
</dbReference>
<dbReference type="HOGENOM" id="CLU_252298_0_0_4"/>
<keyword evidence="27" id="KW-1185">Reference proteome</keyword>
<dbReference type="PROSITE" id="PS50112">
    <property type="entry name" value="PAS"/>
    <property type="match status" value="2"/>
</dbReference>
<dbReference type="FunFam" id="3.30.565.10:FF:000010">
    <property type="entry name" value="Sensor histidine kinase RcsC"/>
    <property type="match status" value="1"/>
</dbReference>
<feature type="domain" description="PAC" evidence="25">
    <location>
        <begin position="706"/>
        <end position="760"/>
    </location>
</feature>
<evidence type="ECO:0000256" key="14">
    <source>
        <dbReference type="ARBA" id="ARBA00023026"/>
    </source>
</evidence>
<dbReference type="InterPro" id="IPR001610">
    <property type="entry name" value="PAC"/>
</dbReference>
<dbReference type="CDD" id="cd12914">
    <property type="entry name" value="PDC1_DGC_like"/>
    <property type="match status" value="1"/>
</dbReference>
<evidence type="ECO:0000259" key="24">
    <source>
        <dbReference type="PROSITE" id="PS50112"/>
    </source>
</evidence>
<dbReference type="PATRIC" id="fig|946483.4.peg.1020"/>
<dbReference type="Pfam" id="PF13426">
    <property type="entry name" value="PAS_9"/>
    <property type="match status" value="1"/>
</dbReference>
<dbReference type="Gene3D" id="3.40.50.2300">
    <property type="match status" value="1"/>
</dbReference>
<keyword evidence="4" id="KW-1003">Cell membrane</keyword>
<feature type="domain" description="Response regulatory" evidence="23">
    <location>
        <begin position="1179"/>
        <end position="1296"/>
    </location>
</feature>
<gene>
    <name evidence="26" type="ORF">Cenrod_1013</name>
</gene>
<protein>
    <recommendedName>
        <fullName evidence="18">Sensory/regulatory protein RpfC</fullName>
        <ecNumber evidence="3">2.7.13.3</ecNumber>
    </recommendedName>
    <alternativeName>
        <fullName evidence="19">Virulence sensor protein BvgS</fullName>
    </alternativeName>
</protein>
<dbReference type="InterPro" id="IPR005467">
    <property type="entry name" value="His_kinase_dom"/>
</dbReference>
<dbReference type="SMART" id="SM00448">
    <property type="entry name" value="REC"/>
    <property type="match status" value="1"/>
</dbReference>
<dbReference type="InterPro" id="IPR000014">
    <property type="entry name" value="PAS"/>
</dbReference>
<dbReference type="eggNOG" id="COG2202">
    <property type="taxonomic scope" value="Bacteria"/>
</dbReference>
<dbReference type="PRINTS" id="PR00344">
    <property type="entry name" value="BCTRLSENSOR"/>
</dbReference>
<keyword evidence="11" id="KW-0067">ATP-binding</keyword>
<dbReference type="SUPFAM" id="SSF55785">
    <property type="entry name" value="PYP-like sensor domain (PAS domain)"/>
    <property type="match status" value="3"/>
</dbReference>
<dbReference type="InterPro" id="IPR036097">
    <property type="entry name" value="HisK_dim/P_sf"/>
</dbReference>
<feature type="domain" description="PAS" evidence="24">
    <location>
        <begin position="635"/>
        <end position="681"/>
    </location>
</feature>
<feature type="transmembrane region" description="Helical" evidence="21">
    <location>
        <begin position="20"/>
        <end position="40"/>
    </location>
</feature>
<dbReference type="InterPro" id="IPR004358">
    <property type="entry name" value="Sig_transdc_His_kin-like_C"/>
</dbReference>
<keyword evidence="10 26" id="KW-0418">Kinase</keyword>
<dbReference type="SUPFAM" id="SSF47226">
    <property type="entry name" value="Histidine-containing phosphotransfer domain, HPT domain"/>
    <property type="match status" value="1"/>
</dbReference>
<evidence type="ECO:0000256" key="9">
    <source>
        <dbReference type="ARBA" id="ARBA00022741"/>
    </source>
</evidence>
<sequence>MYEQVQPIPPYSWRSLQTRLTLLTLAVFLLSIWLLSFFAGRALHNDLRELLGQQQQADITLHAEAINRTIAERIHTLESVTRLISPSLLRRPATLQVMLEERPALPFLFNGGYFVTDAHGIAIASVPMNAARVGLNYADREHITAALHEGKSTVGRPLISKTLRLPIVPMAAPIWDDQGTVIGAFVGVIDLARANFLDQVMSSNYGTSGGYVLIAERWRLIVTATDKTLVYQSLPPVGVQPQLDQLLQGSDDAVIMEDFHGVPALAASRTIPAADWVLVATLPTADAFAPANNLTRNLALATLLASLFASAITWLLLHRQLRPVHNAFRALLEAAQSRRPLCSLPQTSDDEVGQLIQSFNCLLHTLHQQEISLHHSETATQTLATRLHEAQRISQLGSWVLDHHTDILEWSPEVFRLFELDPARFVPSYDAFLQAIHPDDRERVSHTYTEGLATQSPYQIEHRLLMRDGRVKWVQERCNTEYDAVGNAIRSIGTVQDITERKRAELALCDARSLLATVLDTIPMRVFWKNLDLVYLGCNTAFARDAGETASDDVVGKNDFQLGWAAQASAYRQDDQNIIQSGVPRLFYEEPQSTPDGGLIWLRTSKVPLRNESGDIFGVLGIYEDITERKRSEDQIRILSMVAQQTLEKVVVTDLAANIEYVNTAFVQSTGYCREEVLGKNPRLLRSGKTSPAVYQEMWHTLLQGKTWSGELVNRHKDGMFCTEWATITPLRNHDGIVTHYVALENDVTEKRKLADELTQHRNHLEHLVEVRTTELHQAKLQADAANHSKSEFLANMSHEIRTPMNGIIGMVDILDQTELTSEQKRMLATIEKSSKSLLNILNDILDFSKIEAGKLDVEQVPTPLREVVEDAAQLMLNVASGKDAQISLFIDPTLPEWILSDPTRLRQILLNLLSNALKFVSGKSGHAVVNVQPVLRTEGPSALQMSISDNGIGMSKEVMDKLFEPFTQADSSTMRRFGGTGLGLSITHRLVELLHGKIKVQSSVGFGSEFTVELPCLASDPPLGCQSPTRPDLQGVHVLAVTRNRAHVTLFEVYLRSVGATVAMAPDWEAARARLQLGGADRSRTVLLLDLRDDGNDGPAPELEADDLPRTVRLVRRGRHRPHHQDSVEVPAQPLLYHDLLHAVAVAARRIREPRPGSSTALPVHAPALADVMQSERLVLVAEDNETNGEVLQEQLRLLGYASEIATDGLAALQLWRTGRFGLLLTDYHMPEMDGFALTAEIRRNEPPGVHLPIIAITANAVAGEAQRCREHGMDGYLCKPLRIRELSDVLARWLPQHQSPAPVLEPTDNHPVHGPVSWSASALYEIVGPDVAAHHRLLRRFLRNAREQVDAIMSTQGDLGDLTVRAHTLKSAARCVGAMALGTLCAAIEAASQELHRDRCNELVDELPASLAEAETLIGLHLASTAPPPQS</sequence>
<evidence type="ECO:0000256" key="1">
    <source>
        <dbReference type="ARBA" id="ARBA00000085"/>
    </source>
</evidence>
<dbReference type="InterPro" id="IPR036641">
    <property type="entry name" value="HPT_dom_sf"/>
</dbReference>
<dbReference type="CDD" id="cd00130">
    <property type="entry name" value="PAS"/>
    <property type="match status" value="3"/>
</dbReference>
<dbReference type="SMART" id="SM00387">
    <property type="entry name" value="HATPase_c"/>
    <property type="match status" value="1"/>
</dbReference>
<evidence type="ECO:0000256" key="17">
    <source>
        <dbReference type="ARBA" id="ARBA00064003"/>
    </source>
</evidence>
<dbReference type="InterPro" id="IPR000700">
    <property type="entry name" value="PAS-assoc_C"/>
</dbReference>
<dbReference type="RefSeq" id="WP_022771930.1">
    <property type="nucleotide sequence ID" value="NC_022576.1"/>
</dbReference>
<dbReference type="OrthoDB" id="9176737at2"/>
<keyword evidence="7 21" id="KW-0812">Transmembrane</keyword>
<evidence type="ECO:0000256" key="7">
    <source>
        <dbReference type="ARBA" id="ARBA00022692"/>
    </source>
</evidence>
<evidence type="ECO:0000259" key="22">
    <source>
        <dbReference type="PROSITE" id="PS50109"/>
    </source>
</evidence>
<dbReference type="SUPFAM" id="SSF55874">
    <property type="entry name" value="ATPase domain of HSP90 chaperone/DNA topoisomerase II/histidine kinase"/>
    <property type="match status" value="1"/>
</dbReference>
<dbReference type="InterPro" id="IPR033479">
    <property type="entry name" value="dCache_1"/>
</dbReference>
<dbReference type="eggNOG" id="COG0784">
    <property type="taxonomic scope" value="Bacteria"/>
</dbReference>
<dbReference type="CDD" id="cd16922">
    <property type="entry name" value="HATPase_EvgS-ArcB-TorS-like"/>
    <property type="match status" value="1"/>
</dbReference>
<dbReference type="FunFam" id="1.10.287.130:FF:000002">
    <property type="entry name" value="Two-component osmosensing histidine kinase"/>
    <property type="match status" value="1"/>
</dbReference>
<keyword evidence="15 21" id="KW-0472">Membrane</keyword>
<dbReference type="Proteomes" id="UP000017184">
    <property type="component" value="Chromosome"/>
</dbReference>
<dbReference type="SUPFAM" id="SSF103190">
    <property type="entry name" value="Sensory domain-like"/>
    <property type="match status" value="1"/>
</dbReference>
<evidence type="ECO:0000256" key="5">
    <source>
        <dbReference type="ARBA" id="ARBA00022553"/>
    </source>
</evidence>
<dbReference type="NCBIfam" id="TIGR00229">
    <property type="entry name" value="sensory_box"/>
    <property type="match status" value="3"/>
</dbReference>
<keyword evidence="14" id="KW-0843">Virulence</keyword>
<keyword evidence="5 20" id="KW-0597">Phosphoprotein</keyword>
<evidence type="ECO:0000313" key="27">
    <source>
        <dbReference type="Proteomes" id="UP000017184"/>
    </source>
</evidence>
<comment type="catalytic activity">
    <reaction evidence="1">
        <text>ATP + protein L-histidine = ADP + protein N-phospho-L-histidine.</text>
        <dbReference type="EC" id="2.7.13.3"/>
    </reaction>
</comment>
<keyword evidence="13" id="KW-0902">Two-component regulatory system</keyword>
<dbReference type="SUPFAM" id="SSF47384">
    <property type="entry name" value="Homodimeric domain of signal transducing histidine kinase"/>
    <property type="match status" value="1"/>
</dbReference>
<dbReference type="Gene3D" id="2.10.70.100">
    <property type="match status" value="1"/>
</dbReference>
<feature type="domain" description="PAC" evidence="25">
    <location>
        <begin position="586"/>
        <end position="638"/>
    </location>
</feature>
<evidence type="ECO:0000256" key="10">
    <source>
        <dbReference type="ARBA" id="ARBA00022777"/>
    </source>
</evidence>
<keyword evidence="12 21" id="KW-1133">Transmembrane helix</keyword>
<dbReference type="Gene3D" id="1.10.287.130">
    <property type="match status" value="1"/>
</dbReference>
<evidence type="ECO:0000256" key="2">
    <source>
        <dbReference type="ARBA" id="ARBA00004651"/>
    </source>
</evidence>
<dbReference type="Pfam" id="PF02743">
    <property type="entry name" value="dCache_1"/>
    <property type="match status" value="1"/>
</dbReference>
<dbReference type="SMART" id="SM00388">
    <property type="entry name" value="HisKA"/>
    <property type="match status" value="1"/>
</dbReference>
<dbReference type="InterPro" id="IPR029151">
    <property type="entry name" value="Sensor-like_sf"/>
</dbReference>
<feature type="domain" description="Histidine kinase" evidence="22">
    <location>
        <begin position="796"/>
        <end position="1019"/>
    </location>
</feature>
<dbReference type="Pfam" id="PF00512">
    <property type="entry name" value="HisKA"/>
    <property type="match status" value="1"/>
</dbReference>
<keyword evidence="6" id="KW-0808">Transferase</keyword>
<dbReference type="InterPro" id="IPR003594">
    <property type="entry name" value="HATPase_dom"/>
</dbReference>
<keyword evidence="9" id="KW-0547">Nucleotide-binding</keyword>
<dbReference type="GO" id="GO:0005524">
    <property type="term" value="F:ATP binding"/>
    <property type="evidence" value="ECO:0007669"/>
    <property type="project" value="UniProtKB-KW"/>
</dbReference>
<dbReference type="EC" id="2.7.13.3" evidence="3"/>
<dbReference type="CDD" id="cd00088">
    <property type="entry name" value="HPT"/>
    <property type="match status" value="1"/>
</dbReference>
<evidence type="ECO:0000256" key="3">
    <source>
        <dbReference type="ARBA" id="ARBA00012438"/>
    </source>
</evidence>
<evidence type="ECO:0000256" key="19">
    <source>
        <dbReference type="ARBA" id="ARBA00070152"/>
    </source>
</evidence>
<evidence type="ECO:0000256" key="13">
    <source>
        <dbReference type="ARBA" id="ARBA00023012"/>
    </source>
</evidence>
<dbReference type="InterPro" id="IPR013656">
    <property type="entry name" value="PAS_4"/>
</dbReference>
<comment type="subunit">
    <text evidence="17">At low DSF concentrations, interacts with RpfF.</text>
</comment>
<dbReference type="InterPro" id="IPR001789">
    <property type="entry name" value="Sig_transdc_resp-reg_receiver"/>
</dbReference>
<dbReference type="PROSITE" id="PS50109">
    <property type="entry name" value="HIS_KIN"/>
    <property type="match status" value="1"/>
</dbReference>
<dbReference type="STRING" id="946483.Cenrod_1013"/>
<evidence type="ECO:0000256" key="6">
    <source>
        <dbReference type="ARBA" id="ARBA00022679"/>
    </source>
</evidence>
<organism evidence="26 27">
    <name type="scientific">Candidatus Symbiobacter mobilis CR</name>
    <dbReference type="NCBI Taxonomy" id="946483"/>
    <lineage>
        <taxon>Bacteria</taxon>
        <taxon>Pseudomonadati</taxon>
        <taxon>Pseudomonadota</taxon>
        <taxon>Betaproteobacteria</taxon>
        <taxon>Burkholderiales</taxon>
        <taxon>Comamonadaceae</taxon>
    </lineage>
</organism>
<dbReference type="InterPro" id="IPR003661">
    <property type="entry name" value="HisK_dim/P_dom"/>
</dbReference>
<feature type="domain" description="PAS" evidence="24">
    <location>
        <begin position="399"/>
        <end position="455"/>
    </location>
</feature>
<dbReference type="EMBL" id="CP004885">
    <property type="protein sequence ID" value="AGX87111.1"/>
    <property type="molecule type" value="Genomic_DNA"/>
</dbReference>
<feature type="modified residue" description="4-aspartylphosphate" evidence="20">
    <location>
        <position position="1228"/>
    </location>
</feature>
<dbReference type="SMART" id="SM00091">
    <property type="entry name" value="PAS"/>
    <property type="match status" value="3"/>
</dbReference>
<dbReference type="InterPro" id="IPR035965">
    <property type="entry name" value="PAS-like_dom_sf"/>
</dbReference>
<dbReference type="CDD" id="cd17546">
    <property type="entry name" value="REC_hyHK_CKI1_RcsC-like"/>
    <property type="match status" value="1"/>
</dbReference>
<reference evidence="26 27" key="1">
    <citation type="journal article" date="2013" name="Genome Biol.">
        <title>Genomic analysis reveals key aspects of prokaryotic symbiosis in the phototrophic consortium "Chlorochromatium aggregatum".</title>
        <authorList>
            <person name="Liu Z."/>
            <person name="Muller J."/>
            <person name="Li T."/>
            <person name="Alvey R.M."/>
            <person name="Vogl K."/>
            <person name="Frigaard N.U."/>
            <person name="Rockwell N.C."/>
            <person name="Boyd E.S."/>
            <person name="Tomsho L.P."/>
            <person name="Schuster S.C."/>
            <person name="Henke P."/>
            <person name="Rohde M."/>
            <person name="Overmann J."/>
            <person name="Bryant D.A."/>
        </authorList>
    </citation>
    <scope>NUCLEOTIDE SEQUENCE [LARGE SCALE GENOMIC DNA]</scope>
    <source>
        <strain evidence="26">CR</strain>
    </source>
</reference>
<evidence type="ECO:0000256" key="15">
    <source>
        <dbReference type="ARBA" id="ARBA00023136"/>
    </source>
</evidence>
<dbReference type="SUPFAM" id="SSF52172">
    <property type="entry name" value="CheY-like"/>
    <property type="match status" value="1"/>
</dbReference>
<dbReference type="KEGG" id="cbx:Cenrod_1013"/>
<evidence type="ECO:0000256" key="18">
    <source>
        <dbReference type="ARBA" id="ARBA00068150"/>
    </source>
</evidence>
<proteinExistence type="predicted"/>
<dbReference type="PROSITE" id="PS50113">
    <property type="entry name" value="PAC"/>
    <property type="match status" value="3"/>
</dbReference>
<evidence type="ECO:0000256" key="8">
    <source>
        <dbReference type="ARBA" id="ARBA00022729"/>
    </source>
</evidence>
<dbReference type="GO" id="GO:0000155">
    <property type="term" value="F:phosphorelay sensor kinase activity"/>
    <property type="evidence" value="ECO:0007669"/>
    <property type="project" value="InterPro"/>
</dbReference>
<comment type="function">
    <text evidence="16">Member of the two-component regulatory system BvgS/BvgA. Phosphorylates BvgA via a four-step phosphorelay in response to environmental signals.</text>
</comment>